<reference evidence="10 11" key="1">
    <citation type="journal article" date="2024" name="Commun. Biol.">
        <title>Comparative genomic analysis of thermophilic fungi reveals convergent evolutionary adaptations and gene losses.</title>
        <authorList>
            <person name="Steindorff A.S."/>
            <person name="Aguilar-Pontes M.V."/>
            <person name="Robinson A.J."/>
            <person name="Andreopoulos B."/>
            <person name="LaButti K."/>
            <person name="Kuo A."/>
            <person name="Mondo S."/>
            <person name="Riley R."/>
            <person name="Otillar R."/>
            <person name="Haridas S."/>
            <person name="Lipzen A."/>
            <person name="Grimwood J."/>
            <person name="Schmutz J."/>
            <person name="Clum A."/>
            <person name="Reid I.D."/>
            <person name="Moisan M.C."/>
            <person name="Butler G."/>
            <person name="Nguyen T.T.M."/>
            <person name="Dewar K."/>
            <person name="Conant G."/>
            <person name="Drula E."/>
            <person name="Henrissat B."/>
            <person name="Hansel C."/>
            <person name="Singer S."/>
            <person name="Hutchinson M.I."/>
            <person name="de Vries R.P."/>
            <person name="Natvig D.O."/>
            <person name="Powell A.J."/>
            <person name="Tsang A."/>
            <person name="Grigoriev I.V."/>
        </authorList>
    </citation>
    <scope>NUCLEOTIDE SEQUENCE [LARGE SCALE GENOMIC DNA]</scope>
    <source>
        <strain evidence="10 11">CBS 494.80</strain>
    </source>
</reference>
<evidence type="ECO:0000313" key="10">
    <source>
        <dbReference type="EMBL" id="KAL2072932.1"/>
    </source>
</evidence>
<accession>A0ABR4CTM9</accession>
<feature type="transmembrane region" description="Helical" evidence="8">
    <location>
        <begin position="293"/>
        <end position="314"/>
    </location>
</feature>
<evidence type="ECO:0000256" key="6">
    <source>
        <dbReference type="ARBA" id="ARBA00023136"/>
    </source>
</evidence>
<keyword evidence="5 8" id="KW-1133">Transmembrane helix</keyword>
<evidence type="ECO:0000256" key="2">
    <source>
        <dbReference type="ARBA" id="ARBA00010992"/>
    </source>
</evidence>
<dbReference type="PROSITE" id="PS00216">
    <property type="entry name" value="SUGAR_TRANSPORT_1"/>
    <property type="match status" value="1"/>
</dbReference>
<dbReference type="InterPro" id="IPR020846">
    <property type="entry name" value="MFS_dom"/>
</dbReference>
<dbReference type="InterPro" id="IPR005828">
    <property type="entry name" value="MFS_sugar_transport-like"/>
</dbReference>
<dbReference type="PANTHER" id="PTHR48022">
    <property type="entry name" value="PLASTIDIC GLUCOSE TRANSPORTER 4"/>
    <property type="match status" value="1"/>
</dbReference>
<feature type="transmembrane region" description="Helical" evidence="8">
    <location>
        <begin position="334"/>
        <end position="352"/>
    </location>
</feature>
<dbReference type="InterPro" id="IPR003663">
    <property type="entry name" value="Sugar/inositol_transpt"/>
</dbReference>
<dbReference type="Gene3D" id="1.20.1250.20">
    <property type="entry name" value="MFS general substrate transporter like domains"/>
    <property type="match status" value="1"/>
</dbReference>
<feature type="transmembrane region" description="Helical" evidence="8">
    <location>
        <begin position="37"/>
        <end position="60"/>
    </location>
</feature>
<comment type="subcellular location">
    <subcellularLocation>
        <location evidence="1">Membrane</location>
        <topology evidence="1">Multi-pass membrane protein</topology>
    </subcellularLocation>
</comment>
<dbReference type="Pfam" id="PF00083">
    <property type="entry name" value="Sugar_tr"/>
    <property type="match status" value="1"/>
</dbReference>
<feature type="transmembrane region" description="Helical" evidence="8">
    <location>
        <begin position="136"/>
        <end position="158"/>
    </location>
</feature>
<dbReference type="SUPFAM" id="SSF103473">
    <property type="entry name" value="MFS general substrate transporter"/>
    <property type="match status" value="1"/>
</dbReference>
<feature type="transmembrane region" description="Helical" evidence="8">
    <location>
        <begin position="459"/>
        <end position="478"/>
    </location>
</feature>
<keyword evidence="11" id="KW-1185">Reference proteome</keyword>
<dbReference type="PRINTS" id="PR00171">
    <property type="entry name" value="SUGRTRNSPORT"/>
</dbReference>
<feature type="transmembrane region" description="Helical" evidence="8">
    <location>
        <begin position="112"/>
        <end position="130"/>
    </location>
</feature>
<feature type="transmembrane region" description="Helical" evidence="8">
    <location>
        <begin position="390"/>
        <end position="415"/>
    </location>
</feature>
<evidence type="ECO:0000256" key="8">
    <source>
        <dbReference type="SAM" id="Phobius"/>
    </source>
</evidence>
<protein>
    <recommendedName>
        <fullName evidence="9">Major facilitator superfamily (MFS) profile domain-containing protein</fullName>
    </recommendedName>
</protein>
<comment type="similarity">
    <text evidence="2 7">Belongs to the major facilitator superfamily. Sugar transporter (TC 2.A.1.1) family.</text>
</comment>
<evidence type="ECO:0000313" key="11">
    <source>
        <dbReference type="Proteomes" id="UP001595075"/>
    </source>
</evidence>
<evidence type="ECO:0000259" key="9">
    <source>
        <dbReference type="PROSITE" id="PS50850"/>
    </source>
</evidence>
<dbReference type="InterPro" id="IPR050360">
    <property type="entry name" value="MFS_Sugar_Transporters"/>
</dbReference>
<feature type="transmembrane region" description="Helical" evidence="8">
    <location>
        <begin position="427"/>
        <end position="447"/>
    </location>
</feature>
<gene>
    <name evidence="10" type="ORF">VTL71DRAFT_10256</name>
</gene>
<keyword evidence="3 7" id="KW-0813">Transport</keyword>
<dbReference type="EMBL" id="JAZHXI010000003">
    <property type="protein sequence ID" value="KAL2072932.1"/>
    <property type="molecule type" value="Genomic_DNA"/>
</dbReference>
<dbReference type="Proteomes" id="UP001595075">
    <property type="component" value="Unassembled WGS sequence"/>
</dbReference>
<name>A0ABR4CTM9_9HELO</name>
<feature type="transmembrane region" description="Helical" evidence="8">
    <location>
        <begin position="80"/>
        <end position="100"/>
    </location>
</feature>
<evidence type="ECO:0000256" key="7">
    <source>
        <dbReference type="RuleBase" id="RU003346"/>
    </source>
</evidence>
<dbReference type="NCBIfam" id="TIGR00879">
    <property type="entry name" value="SP"/>
    <property type="match status" value="1"/>
</dbReference>
<dbReference type="PANTHER" id="PTHR48022:SF3">
    <property type="entry name" value="HEXOSE TRANSPORTER PROTEIN (AFU_ORTHOLOGUE AFUA_8G04480)-RELATED"/>
    <property type="match status" value="1"/>
</dbReference>
<dbReference type="InterPro" id="IPR036259">
    <property type="entry name" value="MFS_trans_sf"/>
</dbReference>
<evidence type="ECO:0000256" key="3">
    <source>
        <dbReference type="ARBA" id="ARBA00022448"/>
    </source>
</evidence>
<feature type="domain" description="Major facilitator superfamily (MFS) profile" evidence="9">
    <location>
        <begin position="43"/>
        <end position="482"/>
    </location>
</feature>
<keyword evidence="6 8" id="KW-0472">Membrane</keyword>
<keyword evidence="4 8" id="KW-0812">Transmembrane</keyword>
<organism evidence="10 11">
    <name type="scientific">Oculimacula yallundae</name>
    <dbReference type="NCBI Taxonomy" id="86028"/>
    <lineage>
        <taxon>Eukaryota</taxon>
        <taxon>Fungi</taxon>
        <taxon>Dikarya</taxon>
        <taxon>Ascomycota</taxon>
        <taxon>Pezizomycotina</taxon>
        <taxon>Leotiomycetes</taxon>
        <taxon>Helotiales</taxon>
        <taxon>Ploettnerulaceae</taxon>
        <taxon>Oculimacula</taxon>
    </lineage>
</organism>
<comment type="caution">
    <text evidence="10">The sequence shown here is derived from an EMBL/GenBank/DDBJ whole genome shotgun (WGS) entry which is preliminary data.</text>
</comment>
<evidence type="ECO:0000256" key="5">
    <source>
        <dbReference type="ARBA" id="ARBA00022989"/>
    </source>
</evidence>
<sequence>MGFSQRDTRRKQSSAVGPELVAVLPENLKPWYRTRHLIQLNLILLVPLCSSATVGFDSAMMNGLQSLPQWKSYFESPRPALLGTINAIYPIGKLLGLYPATWLSDRYGRKSPMHFGLLILILGAAIQGGAQNLSMFVVARVLLGLSTAFISLPSPLLICELAYPTQRGKLTALYNTFFYLGSVFAAWSTYGSFRLQSTWAWRIPSMLQGAFPLLQLCFLYWVPESPRWLIAHGKHDEARNILTRYHSDGDKESPLVDFELAEIEKAIQAESTAMSQNSYLDCIRTAPNRRRTFIAITLGIFAQWAGNGVVSYYLALVLDTIGIKATSSQTLINGMLQLFNWAISVLAGALMVDRLGRRTLFLISTVGMLVSYICWTVLNSVFARDNNQTAGYAVLVFIFVYYFFYDIAWTPLLWAYPAEIFPYTLRARGLTITLSSAYLGLILGQFVNPIGMTNLGWKYYIVFCCLLAVLLGIVFFFYPETKGRSLEEIAEIFDGKAVDHKNKIDEKIATDKNTANCRISEK</sequence>
<evidence type="ECO:0000256" key="4">
    <source>
        <dbReference type="ARBA" id="ARBA00022692"/>
    </source>
</evidence>
<evidence type="ECO:0000256" key="1">
    <source>
        <dbReference type="ARBA" id="ARBA00004141"/>
    </source>
</evidence>
<feature type="transmembrane region" description="Helical" evidence="8">
    <location>
        <begin position="359"/>
        <end position="378"/>
    </location>
</feature>
<feature type="transmembrane region" description="Helical" evidence="8">
    <location>
        <begin position="199"/>
        <end position="222"/>
    </location>
</feature>
<proteinExistence type="inferred from homology"/>
<feature type="transmembrane region" description="Helical" evidence="8">
    <location>
        <begin position="170"/>
        <end position="187"/>
    </location>
</feature>
<dbReference type="PROSITE" id="PS50850">
    <property type="entry name" value="MFS"/>
    <property type="match status" value="1"/>
</dbReference>
<dbReference type="InterPro" id="IPR005829">
    <property type="entry name" value="Sugar_transporter_CS"/>
</dbReference>